<feature type="domain" description="ABC transporter" evidence="5">
    <location>
        <begin position="21"/>
        <end position="164"/>
    </location>
</feature>
<dbReference type="InterPro" id="IPR050763">
    <property type="entry name" value="ABC_transporter_ATP-binding"/>
</dbReference>
<comment type="similarity">
    <text evidence="1">Belongs to the ABC transporter superfamily.</text>
</comment>
<keyword evidence="3" id="KW-0547">Nucleotide-binding</keyword>
<dbReference type="PANTHER" id="PTHR42711:SF5">
    <property type="entry name" value="ABC TRANSPORTER ATP-BINDING PROTEIN NATA"/>
    <property type="match status" value="1"/>
</dbReference>
<name>A0A383F4Y4_9ZZZZ</name>
<dbReference type="PROSITE" id="PS00211">
    <property type="entry name" value="ABC_TRANSPORTER_1"/>
    <property type="match status" value="1"/>
</dbReference>
<evidence type="ECO:0000256" key="3">
    <source>
        <dbReference type="ARBA" id="ARBA00022741"/>
    </source>
</evidence>
<reference evidence="6" key="1">
    <citation type="submission" date="2018-05" db="EMBL/GenBank/DDBJ databases">
        <authorList>
            <person name="Lanie J.A."/>
            <person name="Ng W.-L."/>
            <person name="Kazmierczak K.M."/>
            <person name="Andrzejewski T.M."/>
            <person name="Davidsen T.M."/>
            <person name="Wayne K.J."/>
            <person name="Tettelin H."/>
            <person name="Glass J.I."/>
            <person name="Rusch D."/>
            <person name="Podicherti R."/>
            <person name="Tsui H.-C.T."/>
            <person name="Winkler M.E."/>
        </authorList>
    </citation>
    <scope>NUCLEOTIDE SEQUENCE</scope>
</reference>
<evidence type="ECO:0000313" key="6">
    <source>
        <dbReference type="EMBL" id="SVE64166.1"/>
    </source>
</evidence>
<dbReference type="GO" id="GO:0005524">
    <property type="term" value="F:ATP binding"/>
    <property type="evidence" value="ECO:0007669"/>
    <property type="project" value="UniProtKB-KW"/>
</dbReference>
<feature type="non-terminal residue" evidence="6">
    <location>
        <position position="1"/>
    </location>
</feature>
<sequence>VVASVLEITNLSKSFHHVRAVNQLSLKLAPDSVVGFLGPNGAGKTTTMRVVCGYLIPDQGNVRICGHDVMTHRRQAQMRLGYLPEAPSGFGRLTVNEFLTFCGEARCLSQQALRLAIDRTCQRVNLGEVLGRPMAELSKGWRQRAWLAQAILHEPEVLVLDEPTDGL</sequence>
<gene>
    <name evidence="6" type="ORF">METZ01_LOCUS517020</name>
</gene>
<dbReference type="InterPro" id="IPR017871">
    <property type="entry name" value="ABC_transporter-like_CS"/>
</dbReference>
<keyword evidence="2" id="KW-0813">Transport</keyword>
<evidence type="ECO:0000259" key="5">
    <source>
        <dbReference type="Pfam" id="PF00005"/>
    </source>
</evidence>
<dbReference type="InterPro" id="IPR027417">
    <property type="entry name" value="P-loop_NTPase"/>
</dbReference>
<dbReference type="PANTHER" id="PTHR42711">
    <property type="entry name" value="ABC TRANSPORTER ATP-BINDING PROTEIN"/>
    <property type="match status" value="1"/>
</dbReference>
<evidence type="ECO:0000256" key="1">
    <source>
        <dbReference type="ARBA" id="ARBA00005417"/>
    </source>
</evidence>
<evidence type="ECO:0000256" key="2">
    <source>
        <dbReference type="ARBA" id="ARBA00022448"/>
    </source>
</evidence>
<proteinExistence type="inferred from homology"/>
<dbReference type="GO" id="GO:0016887">
    <property type="term" value="F:ATP hydrolysis activity"/>
    <property type="evidence" value="ECO:0007669"/>
    <property type="project" value="InterPro"/>
</dbReference>
<dbReference type="CDD" id="cd03230">
    <property type="entry name" value="ABC_DR_subfamily_A"/>
    <property type="match status" value="1"/>
</dbReference>
<dbReference type="EMBL" id="UINC01231571">
    <property type="protein sequence ID" value="SVE64166.1"/>
    <property type="molecule type" value="Genomic_DNA"/>
</dbReference>
<feature type="non-terminal residue" evidence="6">
    <location>
        <position position="167"/>
    </location>
</feature>
<dbReference type="SUPFAM" id="SSF52540">
    <property type="entry name" value="P-loop containing nucleoside triphosphate hydrolases"/>
    <property type="match status" value="1"/>
</dbReference>
<accession>A0A383F4Y4</accession>
<protein>
    <recommendedName>
        <fullName evidence="5">ABC transporter domain-containing protein</fullName>
    </recommendedName>
</protein>
<dbReference type="Pfam" id="PF00005">
    <property type="entry name" value="ABC_tran"/>
    <property type="match status" value="1"/>
</dbReference>
<evidence type="ECO:0000256" key="4">
    <source>
        <dbReference type="ARBA" id="ARBA00022840"/>
    </source>
</evidence>
<dbReference type="InterPro" id="IPR003439">
    <property type="entry name" value="ABC_transporter-like_ATP-bd"/>
</dbReference>
<keyword evidence="4" id="KW-0067">ATP-binding</keyword>
<organism evidence="6">
    <name type="scientific">marine metagenome</name>
    <dbReference type="NCBI Taxonomy" id="408172"/>
    <lineage>
        <taxon>unclassified sequences</taxon>
        <taxon>metagenomes</taxon>
        <taxon>ecological metagenomes</taxon>
    </lineage>
</organism>
<dbReference type="AlphaFoldDB" id="A0A383F4Y4"/>
<dbReference type="Gene3D" id="3.40.50.300">
    <property type="entry name" value="P-loop containing nucleotide triphosphate hydrolases"/>
    <property type="match status" value="1"/>
</dbReference>